<dbReference type="EMBL" id="HBUE01040809">
    <property type="protein sequence ID" value="CAG6460525.1"/>
    <property type="molecule type" value="Transcribed_RNA"/>
</dbReference>
<evidence type="ECO:0000313" key="1">
    <source>
        <dbReference type="EMBL" id="CAG6460525.1"/>
    </source>
</evidence>
<protein>
    <submittedName>
        <fullName evidence="1">(northern house mosquito) hypothetical protein</fullName>
    </submittedName>
</protein>
<organism evidence="1">
    <name type="scientific">Culex pipiens</name>
    <name type="common">House mosquito</name>
    <dbReference type="NCBI Taxonomy" id="7175"/>
    <lineage>
        <taxon>Eukaryota</taxon>
        <taxon>Metazoa</taxon>
        <taxon>Ecdysozoa</taxon>
        <taxon>Arthropoda</taxon>
        <taxon>Hexapoda</taxon>
        <taxon>Insecta</taxon>
        <taxon>Pterygota</taxon>
        <taxon>Neoptera</taxon>
        <taxon>Endopterygota</taxon>
        <taxon>Diptera</taxon>
        <taxon>Nematocera</taxon>
        <taxon>Culicoidea</taxon>
        <taxon>Culicidae</taxon>
        <taxon>Culicinae</taxon>
        <taxon>Culicini</taxon>
        <taxon>Culex</taxon>
        <taxon>Culex</taxon>
    </lineage>
</organism>
<name>A0A8D8ARU1_CULPI</name>
<accession>A0A8D8ARU1</accession>
<reference evidence="1" key="1">
    <citation type="submission" date="2021-05" db="EMBL/GenBank/DDBJ databases">
        <authorList>
            <person name="Alioto T."/>
            <person name="Alioto T."/>
            <person name="Gomez Garrido J."/>
        </authorList>
    </citation>
    <scope>NUCLEOTIDE SEQUENCE</scope>
</reference>
<proteinExistence type="predicted"/>
<sequence length="103" mass="12501">MKTLQLFFGRKSSMWFWQCGRFSIERTVNTHRTIWDCFSNTDKHEEFHFSLQTTSIYRYIFFAILLATDWSAHALKVFLTFTRKRRLLCAVVFLSGWQRRCCQ</sequence>
<dbReference type="AlphaFoldDB" id="A0A8D8ARU1"/>